<evidence type="ECO:0000259" key="2">
    <source>
        <dbReference type="Pfam" id="PF13449"/>
    </source>
</evidence>
<dbReference type="Proteomes" id="UP000198307">
    <property type="component" value="Unassembled WGS sequence"/>
</dbReference>
<evidence type="ECO:0000313" key="3">
    <source>
        <dbReference type="EMBL" id="SNT76504.1"/>
    </source>
</evidence>
<dbReference type="OrthoDB" id="9803927at2"/>
<evidence type="ECO:0000256" key="1">
    <source>
        <dbReference type="SAM" id="SignalP"/>
    </source>
</evidence>
<dbReference type="SUPFAM" id="SSF75011">
    <property type="entry name" value="3-carboxy-cis,cis-mucoante lactonizing enzyme"/>
    <property type="match status" value="1"/>
</dbReference>
<dbReference type="PANTHER" id="PTHR46928">
    <property type="entry name" value="MESENCHYME-SPECIFIC CELL SURFACE GLYCOPROTEIN"/>
    <property type="match status" value="1"/>
</dbReference>
<proteinExistence type="predicted"/>
<accession>A0A239Q1X2</accession>
<dbReference type="InterPro" id="IPR027372">
    <property type="entry name" value="Phytase-like_dom"/>
</dbReference>
<keyword evidence="1" id="KW-0732">Signal</keyword>
<dbReference type="SUPFAM" id="SSF50969">
    <property type="entry name" value="YVTN repeat-like/Quinoprotein amine dehydrogenase"/>
    <property type="match status" value="1"/>
</dbReference>
<dbReference type="InterPro" id="IPR052956">
    <property type="entry name" value="Mesenchyme-surface_protein"/>
</dbReference>
<dbReference type="InterPro" id="IPR015943">
    <property type="entry name" value="WD40/YVTN_repeat-like_dom_sf"/>
</dbReference>
<dbReference type="EMBL" id="FZQB01000021">
    <property type="protein sequence ID" value="SNT76504.1"/>
    <property type="molecule type" value="Genomic_DNA"/>
</dbReference>
<reference evidence="3 4" key="1">
    <citation type="submission" date="2017-07" db="EMBL/GenBank/DDBJ databases">
        <authorList>
            <person name="Sun Z.S."/>
            <person name="Albrecht U."/>
            <person name="Echele G."/>
            <person name="Lee C.C."/>
        </authorList>
    </citation>
    <scope>NUCLEOTIDE SEQUENCE [LARGE SCALE GENOMIC DNA]</scope>
    <source>
        <strain evidence="3 4">DSM 14827</strain>
    </source>
</reference>
<sequence>MSGKFLSAVSVLALVATPSFANSFNRIATFPVIANMGADEDLGRETSAEIISVSEDGNTLIYTDSPLGGVGLIDISDAENPKPLGNIALQGEPTTAHILGDKAVVGVNTSESYTAPSGRVAVIDIASASETGSCDLGGQPDSVAVAPDGSFIAVAIENERDEDLGDGGLPQMPAGYVVKLPVTGEGVDCAALQMIELTGLASVGGEDPEPEFVDINQAGEIVVTLQENNHIVVIGPDGAVANHFSAGEVTLADIDTHSDGKLGFDSAPAPLPREPDGVRWIDADHFATANEGDWKGGSRGFTIFHKDGTVVFDSGNSLEHAIIQIGHYPEKRSKSKGVEVENIEFARFGDTPYLFVVSERASVVAVYDVTELAAPKLTQLLPSGISPEGAVAIPSRNLLATANEADLGENGGARAHVMLYSLQDSAPVYPMLTSEGADSLIGWGALGALTAVGSEPGQLVAASDSVYSMMPSLYHIDASQSPARITSQTVITRGGSAAQKLDIEGITADGQGGFWLAIEGNAAKLVPHAIMHVNGDGEITREIALPQEVLAHQRRFGAEGIAMVGQTLWIAMQREWGDDPEGQVKLLAYDLEDGTWGGVRYPLEAKGAGWVGLSEIAIHGDYAYLIERDNQIGDAAALKKIFRVALTELQPAELGGDLPVVAKEEVRDLLPELTSLTHGFAVDKVEGLAFDAAGDAWVVTDNDGVDDSSGETLFWNLGKLD</sequence>
<dbReference type="RefSeq" id="WP_089345814.1">
    <property type="nucleotide sequence ID" value="NZ_CP067131.1"/>
</dbReference>
<gene>
    <name evidence="3" type="ORF">SAMN05444959_1212</name>
</gene>
<protein>
    <submittedName>
        <fullName evidence="3">Esterase-like activity of phytase</fullName>
    </submittedName>
</protein>
<dbReference type="PANTHER" id="PTHR46928:SF1">
    <property type="entry name" value="MESENCHYME-SPECIFIC CELL SURFACE GLYCOPROTEIN"/>
    <property type="match status" value="1"/>
</dbReference>
<feature type="domain" description="Phytase-like" evidence="2">
    <location>
        <begin position="442"/>
        <end position="703"/>
    </location>
</feature>
<dbReference type="Pfam" id="PF13449">
    <property type="entry name" value="Phytase-like"/>
    <property type="match status" value="1"/>
</dbReference>
<evidence type="ECO:0000313" key="4">
    <source>
        <dbReference type="Proteomes" id="UP000198307"/>
    </source>
</evidence>
<feature type="signal peptide" evidence="1">
    <location>
        <begin position="1"/>
        <end position="21"/>
    </location>
</feature>
<keyword evidence="4" id="KW-1185">Reference proteome</keyword>
<dbReference type="AlphaFoldDB" id="A0A239Q1X2"/>
<dbReference type="InterPro" id="IPR011044">
    <property type="entry name" value="Quino_amine_DH_bsu"/>
</dbReference>
<name>A0A239Q1X2_9RHOB</name>
<feature type="chain" id="PRO_5013235388" evidence="1">
    <location>
        <begin position="22"/>
        <end position="721"/>
    </location>
</feature>
<organism evidence="3 4">
    <name type="scientific">Paracoccus seriniphilus</name>
    <dbReference type="NCBI Taxonomy" id="184748"/>
    <lineage>
        <taxon>Bacteria</taxon>
        <taxon>Pseudomonadati</taxon>
        <taxon>Pseudomonadota</taxon>
        <taxon>Alphaproteobacteria</taxon>
        <taxon>Rhodobacterales</taxon>
        <taxon>Paracoccaceae</taxon>
        <taxon>Paracoccus</taxon>
    </lineage>
</organism>
<dbReference type="Gene3D" id="2.130.10.10">
    <property type="entry name" value="YVTN repeat-like/Quinoprotein amine dehydrogenase"/>
    <property type="match status" value="1"/>
</dbReference>